<gene>
    <name evidence="1" type="ORF">E6H00_09875</name>
</gene>
<evidence type="ECO:0000313" key="2">
    <source>
        <dbReference type="Proteomes" id="UP000318509"/>
    </source>
</evidence>
<reference evidence="1 2" key="1">
    <citation type="journal article" date="2019" name="Nat. Microbiol.">
        <title>Mediterranean grassland soil C-N compound turnover is dependent on rainfall and depth, and is mediated by genomically divergent microorganisms.</title>
        <authorList>
            <person name="Diamond S."/>
            <person name="Andeer P.F."/>
            <person name="Li Z."/>
            <person name="Crits-Christoph A."/>
            <person name="Burstein D."/>
            <person name="Anantharaman K."/>
            <person name="Lane K.R."/>
            <person name="Thomas B.C."/>
            <person name="Pan C."/>
            <person name="Northen T.R."/>
            <person name="Banfield J.F."/>
        </authorList>
    </citation>
    <scope>NUCLEOTIDE SEQUENCE [LARGE SCALE GENOMIC DNA]</scope>
    <source>
        <strain evidence="1">NP_3</strain>
    </source>
</reference>
<evidence type="ECO:0000313" key="1">
    <source>
        <dbReference type="EMBL" id="TMI89402.1"/>
    </source>
</evidence>
<comment type="caution">
    <text evidence="1">The sequence shown here is derived from an EMBL/GenBank/DDBJ whole genome shotgun (WGS) entry which is preliminary data.</text>
</comment>
<name>A0A537K1N8_9BACT</name>
<sequence length="69" mass="7772">MWLKVKGKHLINLDHVMEIKATLTRGKSALQAILPNGETLVIREYDVPQEAASMLDRVAEALEPRVYSI</sequence>
<proteinExistence type="predicted"/>
<dbReference type="AlphaFoldDB" id="A0A537K1N8"/>
<dbReference type="Proteomes" id="UP000318509">
    <property type="component" value="Unassembled WGS sequence"/>
</dbReference>
<dbReference type="EMBL" id="VBAK01000124">
    <property type="protein sequence ID" value="TMI89402.1"/>
    <property type="molecule type" value="Genomic_DNA"/>
</dbReference>
<accession>A0A537K1N8</accession>
<protein>
    <submittedName>
        <fullName evidence="1">Uncharacterized protein</fullName>
    </submittedName>
</protein>
<organism evidence="1 2">
    <name type="scientific">Candidatus Segetimicrobium genomatis</name>
    <dbReference type="NCBI Taxonomy" id="2569760"/>
    <lineage>
        <taxon>Bacteria</taxon>
        <taxon>Bacillati</taxon>
        <taxon>Candidatus Sysuimicrobiota</taxon>
        <taxon>Candidatus Sysuimicrobiia</taxon>
        <taxon>Candidatus Sysuimicrobiales</taxon>
        <taxon>Candidatus Segetimicrobiaceae</taxon>
        <taxon>Candidatus Segetimicrobium</taxon>
    </lineage>
</organism>